<evidence type="ECO:0000256" key="2">
    <source>
        <dbReference type="ARBA" id="ARBA00022448"/>
    </source>
</evidence>
<dbReference type="PANTHER" id="PTHR30290">
    <property type="entry name" value="PERIPLASMIC BINDING COMPONENT OF ABC TRANSPORTER"/>
    <property type="match status" value="1"/>
</dbReference>
<reference evidence="5 6" key="1">
    <citation type="journal article" date="2014" name="PLoS Genet.">
        <title>Phylogenetically driven sequencing of extremely halophilic archaea reveals strategies for static and dynamic osmo-response.</title>
        <authorList>
            <person name="Becker E.A."/>
            <person name="Seitzer P.M."/>
            <person name="Tritt A."/>
            <person name="Larsen D."/>
            <person name="Krusor M."/>
            <person name="Yao A.I."/>
            <person name="Wu D."/>
            <person name="Madern D."/>
            <person name="Eisen J.A."/>
            <person name="Darling A.E."/>
            <person name="Facciotti M.T."/>
        </authorList>
    </citation>
    <scope>NUCLEOTIDE SEQUENCE [LARGE SCALE GENOMIC DNA]</scope>
    <source>
        <strain evidence="5 6">DSM 10524</strain>
    </source>
</reference>
<dbReference type="InterPro" id="IPR039424">
    <property type="entry name" value="SBP_5"/>
</dbReference>
<dbReference type="Gene3D" id="3.10.105.10">
    <property type="entry name" value="Dipeptide-binding Protein, Domain 3"/>
    <property type="match status" value="2"/>
</dbReference>
<organism evidence="5 6">
    <name type="scientific">Natronococcus amylolyticus DSM 10524</name>
    <dbReference type="NCBI Taxonomy" id="1227497"/>
    <lineage>
        <taxon>Archaea</taxon>
        <taxon>Methanobacteriati</taxon>
        <taxon>Methanobacteriota</taxon>
        <taxon>Stenosarchaea group</taxon>
        <taxon>Halobacteria</taxon>
        <taxon>Halobacteriales</taxon>
        <taxon>Natrialbaceae</taxon>
        <taxon>Natronococcus</taxon>
    </lineage>
</organism>
<name>L9X5V9_9EURY</name>
<evidence type="ECO:0000259" key="4">
    <source>
        <dbReference type="Pfam" id="PF00496"/>
    </source>
</evidence>
<sequence length="592" mass="66603">MHRQSTTRSNGIDRRSVLAAGVAGLATATSGCIDRVESAVGQETDRLSLSITTVPADGDREAVRIARHLEEHLEAVGIDASLDMRSRSNFLEAVLIDHEFDLYVGRHPADYDPDFLYETLHSAYANESGWQNPLGFSSMPVDGHLEAQRRVDGERRRERIATLLEGLAEEKPFDPICFPEEHRVVRTDRVDGWNADHPESRHGYLGLEPSEDVDRLRVLVTDARISRNLNPLSATLREQGSTINLLYDSLATEHDGELVPWLAEDWETTTIEETEDDDAITRATVTLREDCEFHDDEPVTADDVAFTYRFLEDTALGRAEFTSPAPRYRSHVSTLEDVTVESDRELRLEFSAGFEAAERALTVPVLPEHRWREQVDARAETTETFTAMQGQWGLVTMDNVPAVGSGPFRFESRSEREHLTLERYDDHFTRREDVDLPSVEIEQLQFGIDPGSASSIERVANDGADLTASMLEAHALDTIPDEPEIDHLESPSQTFYHVGFNARIEPFSNPHARRLVAGLLDKAWLVEEVFDGHATPTATPLPEEWVPERLTWDGDDPITPFFGSDGDLDVEAARDAFEDTGYRYDDHGRLRL</sequence>
<dbReference type="Pfam" id="PF00496">
    <property type="entry name" value="SBP_bac_5"/>
    <property type="match status" value="1"/>
</dbReference>
<dbReference type="PATRIC" id="fig|1227497.3.peg.2304"/>
<keyword evidence="2" id="KW-0813">Transport</keyword>
<dbReference type="eggNOG" id="arCOG01534">
    <property type="taxonomic scope" value="Archaea"/>
</dbReference>
<dbReference type="Gene3D" id="3.40.190.10">
    <property type="entry name" value="Periplasmic binding protein-like II"/>
    <property type="match status" value="1"/>
</dbReference>
<dbReference type="GO" id="GO:0015833">
    <property type="term" value="P:peptide transport"/>
    <property type="evidence" value="ECO:0007669"/>
    <property type="project" value="TreeGrafter"/>
</dbReference>
<dbReference type="AlphaFoldDB" id="L9X5V9"/>
<dbReference type="PROSITE" id="PS51257">
    <property type="entry name" value="PROKAR_LIPOPROTEIN"/>
    <property type="match status" value="1"/>
</dbReference>
<keyword evidence="6" id="KW-1185">Reference proteome</keyword>
<dbReference type="InterPro" id="IPR000914">
    <property type="entry name" value="SBP_5_dom"/>
</dbReference>
<comment type="caution">
    <text evidence="5">The sequence shown here is derived from an EMBL/GenBank/DDBJ whole genome shotgun (WGS) entry which is preliminary data.</text>
</comment>
<evidence type="ECO:0000313" key="6">
    <source>
        <dbReference type="Proteomes" id="UP000011688"/>
    </source>
</evidence>
<dbReference type="SUPFAM" id="SSF53850">
    <property type="entry name" value="Periplasmic binding protein-like II"/>
    <property type="match status" value="2"/>
</dbReference>
<dbReference type="EMBL" id="AOIB01000025">
    <property type="protein sequence ID" value="ELY57065.1"/>
    <property type="molecule type" value="Genomic_DNA"/>
</dbReference>
<dbReference type="GO" id="GO:1904680">
    <property type="term" value="F:peptide transmembrane transporter activity"/>
    <property type="evidence" value="ECO:0007669"/>
    <property type="project" value="TreeGrafter"/>
</dbReference>
<dbReference type="OrthoDB" id="194307at2157"/>
<evidence type="ECO:0000256" key="1">
    <source>
        <dbReference type="ARBA" id="ARBA00005695"/>
    </source>
</evidence>
<evidence type="ECO:0000256" key="3">
    <source>
        <dbReference type="ARBA" id="ARBA00022729"/>
    </source>
</evidence>
<gene>
    <name evidence="5" type="ORF">C491_11178</name>
</gene>
<dbReference type="Proteomes" id="UP000011688">
    <property type="component" value="Unassembled WGS sequence"/>
</dbReference>
<keyword evidence="3" id="KW-0732">Signal</keyword>
<feature type="domain" description="Solute-binding protein family 5" evidence="4">
    <location>
        <begin position="257"/>
        <end position="586"/>
    </location>
</feature>
<proteinExistence type="inferred from homology"/>
<comment type="similarity">
    <text evidence="1">Belongs to the bacterial solute-binding protein 5 family.</text>
</comment>
<accession>L9X5V9</accession>
<dbReference type="PANTHER" id="PTHR30290:SF9">
    <property type="entry name" value="OLIGOPEPTIDE-BINDING PROTEIN APPA"/>
    <property type="match status" value="1"/>
</dbReference>
<dbReference type="RefSeq" id="WP_005556191.1">
    <property type="nucleotide sequence ID" value="NZ_AOIB01000025.1"/>
</dbReference>
<evidence type="ECO:0000313" key="5">
    <source>
        <dbReference type="EMBL" id="ELY57065.1"/>
    </source>
</evidence>
<dbReference type="STRING" id="1227497.C491_11178"/>
<protein>
    <submittedName>
        <fullName evidence="5">Extracellular solute-binding protein family 5</fullName>
    </submittedName>
</protein>